<sequence length="68" mass="7502">MAGATSAARKNGLARSQLRDFLDHREPVIEKNLNDPASLPFFQHLLGFARVECLSRYSLADPETKGSS</sequence>
<proteinExistence type="predicted"/>
<accession>A0AAX3WC08</accession>
<evidence type="ECO:0000313" key="2">
    <source>
        <dbReference type="Proteomes" id="UP001223720"/>
    </source>
</evidence>
<protein>
    <submittedName>
        <fullName evidence="1">Uncharacterized protein</fullName>
    </submittedName>
</protein>
<name>A0AAX3WC08_METEX</name>
<dbReference type="AlphaFoldDB" id="A0AAX3WC08"/>
<dbReference type="EMBL" id="CP073633">
    <property type="protein sequence ID" value="WHQ68315.1"/>
    <property type="molecule type" value="Genomic_DNA"/>
</dbReference>
<dbReference type="Proteomes" id="UP001223720">
    <property type="component" value="Chromosome"/>
</dbReference>
<organism evidence="1 2">
    <name type="scientific">Methylorubrum extorquens</name>
    <name type="common">Methylobacterium dichloromethanicum</name>
    <name type="synonym">Methylobacterium extorquens</name>
    <dbReference type="NCBI Taxonomy" id="408"/>
    <lineage>
        <taxon>Bacteria</taxon>
        <taxon>Pseudomonadati</taxon>
        <taxon>Pseudomonadota</taxon>
        <taxon>Alphaproteobacteria</taxon>
        <taxon>Hyphomicrobiales</taxon>
        <taxon>Methylobacteriaceae</taxon>
        <taxon>Methylorubrum</taxon>
    </lineage>
</organism>
<reference evidence="1" key="1">
    <citation type="journal article" date="2022" name="Biotechnol. Bioprocess Eng.">
        <title>Pan-genome Analysis Reveals Comparative Genomic Features of Central Metabolic Pathways in Methylorubrum extorquens.</title>
        <authorList>
            <person name="Lee G.M."/>
            <person name="Scott-Nevros Z.K."/>
            <person name="Lee S.-M."/>
            <person name="Kim D."/>
        </authorList>
    </citation>
    <scope>NUCLEOTIDE SEQUENCE</scope>
    <source>
        <strain evidence="1">ATCC 55366</strain>
    </source>
</reference>
<evidence type="ECO:0000313" key="1">
    <source>
        <dbReference type="EMBL" id="WHQ68315.1"/>
    </source>
</evidence>
<dbReference type="RefSeq" id="WP_283535091.1">
    <property type="nucleotide sequence ID" value="NZ_CP073633.1"/>
</dbReference>
<gene>
    <name evidence="1" type="ORF">KEC54_18240</name>
</gene>